<evidence type="ECO:0000256" key="2">
    <source>
        <dbReference type="ARBA" id="ARBA00023295"/>
    </source>
</evidence>
<dbReference type="GO" id="GO:0000272">
    <property type="term" value="P:polysaccharide catabolic process"/>
    <property type="evidence" value="ECO:0007669"/>
    <property type="project" value="InterPro"/>
</dbReference>
<protein>
    <recommendedName>
        <fullName evidence="4">Glycoside hydrolase family 5 domain-containing protein</fullName>
    </recommendedName>
</protein>
<keyword evidence="6" id="KW-1185">Reference proteome</keyword>
<proteinExistence type="predicted"/>
<keyword evidence="1" id="KW-0378">Hydrolase</keyword>
<feature type="domain" description="Glycoside hydrolase family 5" evidence="4">
    <location>
        <begin position="345"/>
        <end position="675"/>
    </location>
</feature>
<dbReference type="RefSeq" id="WP_156999776.1">
    <property type="nucleotide sequence ID" value="NZ_JAMZDY010000001.1"/>
</dbReference>
<evidence type="ECO:0000259" key="4">
    <source>
        <dbReference type="Pfam" id="PF00150"/>
    </source>
</evidence>
<dbReference type="InterPro" id="IPR017853">
    <property type="entry name" value="GH"/>
</dbReference>
<dbReference type="EMBL" id="JAMZDY010000001">
    <property type="protein sequence ID" value="MCP2369856.1"/>
    <property type="molecule type" value="Genomic_DNA"/>
</dbReference>
<feature type="transmembrane region" description="Helical" evidence="3">
    <location>
        <begin position="215"/>
        <end position="235"/>
    </location>
</feature>
<dbReference type="Gene3D" id="2.60.40.1180">
    <property type="entry name" value="Golgi alpha-mannosidase II"/>
    <property type="match status" value="1"/>
</dbReference>
<keyword evidence="3" id="KW-0812">Transmembrane</keyword>
<keyword evidence="3" id="KW-1133">Transmembrane helix</keyword>
<dbReference type="Gene3D" id="3.20.20.80">
    <property type="entry name" value="Glycosidases"/>
    <property type="match status" value="1"/>
</dbReference>
<organism evidence="5 6">
    <name type="scientific">Agromyces terreus</name>
    <dbReference type="NCBI Taxonomy" id="424795"/>
    <lineage>
        <taxon>Bacteria</taxon>
        <taxon>Bacillati</taxon>
        <taxon>Actinomycetota</taxon>
        <taxon>Actinomycetes</taxon>
        <taxon>Micrococcales</taxon>
        <taxon>Microbacteriaceae</taxon>
        <taxon>Agromyces</taxon>
    </lineage>
</organism>
<dbReference type="InterPro" id="IPR052066">
    <property type="entry name" value="Glycosphingolipid_Hydrolases"/>
</dbReference>
<feature type="transmembrane region" description="Helical" evidence="3">
    <location>
        <begin position="146"/>
        <end position="164"/>
    </location>
</feature>
<feature type="transmembrane region" description="Helical" evidence="3">
    <location>
        <begin position="46"/>
        <end position="67"/>
    </location>
</feature>
<dbReference type="Pfam" id="PF00150">
    <property type="entry name" value="Cellulase"/>
    <property type="match status" value="1"/>
</dbReference>
<feature type="transmembrane region" description="Helical" evidence="3">
    <location>
        <begin position="184"/>
        <end position="203"/>
    </location>
</feature>
<evidence type="ECO:0000256" key="3">
    <source>
        <dbReference type="SAM" id="Phobius"/>
    </source>
</evidence>
<keyword evidence="3" id="KW-0472">Membrane</keyword>
<dbReference type="GO" id="GO:0004553">
    <property type="term" value="F:hydrolase activity, hydrolyzing O-glycosyl compounds"/>
    <property type="evidence" value="ECO:0007669"/>
    <property type="project" value="InterPro"/>
</dbReference>
<comment type="caution">
    <text evidence="5">The sequence shown here is derived from an EMBL/GenBank/DDBJ whole genome shotgun (WGS) entry which is preliminary data.</text>
</comment>
<feature type="transmembrane region" description="Helical" evidence="3">
    <location>
        <begin position="247"/>
        <end position="274"/>
    </location>
</feature>
<keyword evidence="2" id="KW-0326">Glycosidase</keyword>
<accession>A0A9X2GYP8</accession>
<gene>
    <name evidence="5" type="ORF">BJ978_000532</name>
</gene>
<feature type="transmembrane region" description="Helical" evidence="3">
    <location>
        <begin position="74"/>
        <end position="98"/>
    </location>
</feature>
<dbReference type="InterPro" id="IPR001547">
    <property type="entry name" value="Glyco_hydro_5"/>
</dbReference>
<dbReference type="SUPFAM" id="SSF51445">
    <property type="entry name" value="(Trans)glycosidases"/>
    <property type="match status" value="1"/>
</dbReference>
<evidence type="ECO:0000256" key="1">
    <source>
        <dbReference type="ARBA" id="ARBA00022801"/>
    </source>
</evidence>
<feature type="transmembrane region" description="Helical" evidence="3">
    <location>
        <begin position="104"/>
        <end position="125"/>
    </location>
</feature>
<dbReference type="OrthoDB" id="4771662at2"/>
<dbReference type="InterPro" id="IPR013780">
    <property type="entry name" value="Glyco_hydro_b"/>
</dbReference>
<evidence type="ECO:0000313" key="5">
    <source>
        <dbReference type="EMBL" id="MCP2369856.1"/>
    </source>
</evidence>
<sequence length="795" mass="84867">MKPARRPSVALAAMLLLVIVQAAIDPSGLLALVGWPGGTLRTDVGIWPFAPYVVFLPVLLAMTWWAARRAGERYWTLVAGLVLAVLLAQAAACLVMTWDPVLSAWGAGYVLGKAVPAALIVAALARWFGGPTERMVAPVAGLARTWPVAVVFAAIAPLVSGYWWTGAVYADGVPVARMDRGPVSLLVAVVVLAAATALCLRWMRARVPGLLGGWLAALVAGGMLGVVQALVAFVVDGGLDGGLWPLMAAYVAIADGLSFGACLGWIVWVGALVVDRVLERSERGAERSARSLRAVQLAAAVVAVVALAAALVLPSALAQTASAQPQASAALPEDMLRADGDRIVDGAGDQVLLRGVNVNQLVDFYQPQPDVPATRPLTEADFAGMEANGFDVVRLGFSWSALEPERGELDQDYLDRIVEAVGWAKQYGMYTVLDMHQDGWWAGATPEGETCRPGTDPMWGYDGAPEWATLTDGAPRCSFTGRDISPAGDRAFQHFYFDTDDVQTALVDTWGELAKVFRDEPAVAGYDLLNEPGFGETAPVTTALQLGRFTDRAIDEIRANGGQQIVFVEPSIFWSGLGFDSGPILRDEPDRNIVFSPHLYAESITMDRSLGLPPIVSIERQFKLAERVAANYDAPLWSGEYGYWGEPDDVVARLERYADAEDEYLLGSAYWVWKQACGDPQNGIGPTGNGLMVQDCETGDDAPPRTDLLDILKRAYPRTAPGELTSLEADGAAFELTGTVDGDSCGLDVWVPGADEPDVVSVGITDLHVAQAPRSPAAWRITGCASGDYSLATRR</sequence>
<dbReference type="AlphaFoldDB" id="A0A9X2GYP8"/>
<feature type="transmembrane region" description="Helical" evidence="3">
    <location>
        <begin position="295"/>
        <end position="317"/>
    </location>
</feature>
<name>A0A9X2GYP8_9MICO</name>
<evidence type="ECO:0000313" key="6">
    <source>
        <dbReference type="Proteomes" id="UP001139722"/>
    </source>
</evidence>
<dbReference type="PANTHER" id="PTHR31308">
    <property type="match status" value="1"/>
</dbReference>
<dbReference type="Proteomes" id="UP001139722">
    <property type="component" value="Unassembled WGS sequence"/>
</dbReference>
<reference evidence="5" key="1">
    <citation type="submission" date="2022-06" db="EMBL/GenBank/DDBJ databases">
        <title>Sequencing the genomes of 1000 actinobacteria strains.</title>
        <authorList>
            <person name="Klenk H.-P."/>
        </authorList>
    </citation>
    <scope>NUCLEOTIDE SEQUENCE</scope>
    <source>
        <strain evidence="5">DSM 22016</strain>
    </source>
</reference>
<dbReference type="PANTHER" id="PTHR31308:SF3">
    <property type="entry name" value="ENDOGLYCOCERAMIDASE"/>
    <property type="match status" value="1"/>
</dbReference>